<keyword evidence="3" id="KW-1185">Reference proteome</keyword>
<dbReference type="AlphaFoldDB" id="C7Q8A9"/>
<keyword evidence="1" id="KW-0812">Transmembrane</keyword>
<dbReference type="OrthoDB" id="5185175at2"/>
<sequence>MNDDLYPTTTLPTALRMIADDGQPPAMDVERVLHEGRNSLVRRRMAALGGGTAVLAVTALAVGALTGMGSGVQDRAGAASAAFTVDPHDPVLTHWQFGYMPSGMVAYGGVDTTDEQMSAILESENSLFQLQLIPMEAPILIDGDPRGSGPTEKVSVKVPGTAKAYWEGYGKGRITTTNGRGGQMATLDLQLKSGQWASLTANNIEARADWEEQVLQAAAGLVHEDRSVPMPFQLAGALPQSFTFRGGSVMRKSGVATAYMMYRLGPETNQIFEDIVSIDASTVGDTANSSNQNPNMDSVCKDSKGLTICVSYPKKVPAELTAIGGPQALLDRVTSLGTDPANWTTDVIR</sequence>
<accession>C7Q8A9</accession>
<dbReference type="EMBL" id="CP001700">
    <property type="protein sequence ID" value="ACU76097.1"/>
    <property type="molecule type" value="Genomic_DNA"/>
</dbReference>
<dbReference type="Proteomes" id="UP000000851">
    <property type="component" value="Chromosome"/>
</dbReference>
<evidence type="ECO:0000256" key="1">
    <source>
        <dbReference type="SAM" id="Phobius"/>
    </source>
</evidence>
<name>C7Q8A9_CATAD</name>
<gene>
    <name evidence="2" type="ordered locus">Caci_7268</name>
</gene>
<reference evidence="2 3" key="1">
    <citation type="journal article" date="2009" name="Stand. Genomic Sci.">
        <title>Complete genome sequence of Catenulispora acidiphila type strain (ID 139908).</title>
        <authorList>
            <person name="Copeland A."/>
            <person name="Lapidus A."/>
            <person name="Glavina Del Rio T."/>
            <person name="Nolan M."/>
            <person name="Lucas S."/>
            <person name="Chen F."/>
            <person name="Tice H."/>
            <person name="Cheng J.F."/>
            <person name="Bruce D."/>
            <person name="Goodwin L."/>
            <person name="Pitluck S."/>
            <person name="Mikhailova N."/>
            <person name="Pati A."/>
            <person name="Ivanova N."/>
            <person name="Mavromatis K."/>
            <person name="Chen A."/>
            <person name="Palaniappan K."/>
            <person name="Chain P."/>
            <person name="Land M."/>
            <person name="Hauser L."/>
            <person name="Chang Y.J."/>
            <person name="Jeffries C.D."/>
            <person name="Chertkov O."/>
            <person name="Brettin T."/>
            <person name="Detter J.C."/>
            <person name="Han C."/>
            <person name="Ali Z."/>
            <person name="Tindall B.J."/>
            <person name="Goker M."/>
            <person name="Bristow J."/>
            <person name="Eisen J.A."/>
            <person name="Markowitz V."/>
            <person name="Hugenholtz P."/>
            <person name="Kyrpides N.C."/>
            <person name="Klenk H.P."/>
        </authorList>
    </citation>
    <scope>NUCLEOTIDE SEQUENCE [LARGE SCALE GENOMIC DNA]</scope>
    <source>
        <strain evidence="3">DSM 44928 / JCM 14897 / NBRC 102108 / NRRL B-24433 / ID139908</strain>
    </source>
</reference>
<organism evidence="2 3">
    <name type="scientific">Catenulispora acidiphila (strain DSM 44928 / JCM 14897 / NBRC 102108 / NRRL B-24433 / ID139908)</name>
    <dbReference type="NCBI Taxonomy" id="479433"/>
    <lineage>
        <taxon>Bacteria</taxon>
        <taxon>Bacillati</taxon>
        <taxon>Actinomycetota</taxon>
        <taxon>Actinomycetes</taxon>
        <taxon>Catenulisporales</taxon>
        <taxon>Catenulisporaceae</taxon>
        <taxon>Catenulispora</taxon>
    </lineage>
</organism>
<dbReference type="KEGG" id="cai:Caci_7268"/>
<evidence type="ECO:0000313" key="2">
    <source>
        <dbReference type="EMBL" id="ACU76097.1"/>
    </source>
</evidence>
<dbReference type="InParanoid" id="C7Q8A9"/>
<protein>
    <submittedName>
        <fullName evidence="2">Uncharacterized protein</fullName>
    </submittedName>
</protein>
<dbReference type="HOGENOM" id="CLU_775428_0_0_11"/>
<keyword evidence="1" id="KW-1133">Transmembrane helix</keyword>
<keyword evidence="1" id="KW-0472">Membrane</keyword>
<proteinExistence type="predicted"/>
<feature type="transmembrane region" description="Helical" evidence="1">
    <location>
        <begin position="45"/>
        <end position="65"/>
    </location>
</feature>
<dbReference type="STRING" id="479433.Caci_7268"/>
<dbReference type="RefSeq" id="WP_015795825.1">
    <property type="nucleotide sequence ID" value="NC_013131.1"/>
</dbReference>
<evidence type="ECO:0000313" key="3">
    <source>
        <dbReference type="Proteomes" id="UP000000851"/>
    </source>
</evidence>